<dbReference type="InterPro" id="IPR029045">
    <property type="entry name" value="ClpP/crotonase-like_dom_sf"/>
</dbReference>
<organism evidence="2 3">
    <name type="scientific">Nocardia speluncae</name>
    <dbReference type="NCBI Taxonomy" id="419477"/>
    <lineage>
        <taxon>Bacteria</taxon>
        <taxon>Bacillati</taxon>
        <taxon>Actinomycetota</taxon>
        <taxon>Actinomycetes</taxon>
        <taxon>Mycobacteriales</taxon>
        <taxon>Nocardiaceae</taxon>
        <taxon>Nocardia</taxon>
    </lineage>
</organism>
<evidence type="ECO:0000313" key="2">
    <source>
        <dbReference type="EMBL" id="NKY35274.1"/>
    </source>
</evidence>
<dbReference type="Pfam" id="PF00378">
    <property type="entry name" value="ECH_1"/>
    <property type="match status" value="1"/>
</dbReference>
<dbReference type="CDD" id="cd06558">
    <property type="entry name" value="crotonase-like"/>
    <property type="match status" value="1"/>
</dbReference>
<evidence type="ECO:0000313" key="3">
    <source>
        <dbReference type="Proteomes" id="UP000565715"/>
    </source>
</evidence>
<dbReference type="Proteomes" id="UP000565715">
    <property type="component" value="Unassembled WGS sequence"/>
</dbReference>
<evidence type="ECO:0000256" key="1">
    <source>
        <dbReference type="ARBA" id="ARBA00005254"/>
    </source>
</evidence>
<name>A0A846XNJ8_9NOCA</name>
<sequence length="261" mass="26656">MSTESEYIRIEDGVLEITLSTAARGTSLDFTGVTAGTAALAAAGKDVGAVLLTGSGPNFCAGGDVRGFAAVEDRSAHLYQLADTLHVFVRALEAAPIPVVAAVHGWAAGAGMSLVCAADIAVGGPGTRLRPAYPGVGLSPDGGMSWTLPRLVGFAKAREIMLTDTALDAAEAHRLGILARLTDSDDAVQDAARDLARTLARGPRASYTSIRTLLSSSATATLSEQLDAERDAMGKAAGSPTGREGVDAFLAKRAPDYSGLS</sequence>
<proteinExistence type="inferred from homology"/>
<dbReference type="InterPro" id="IPR014748">
    <property type="entry name" value="Enoyl-CoA_hydra_C"/>
</dbReference>
<protein>
    <submittedName>
        <fullName evidence="2">Enoyl-CoA hydratase/isomerase family protein</fullName>
    </submittedName>
</protein>
<dbReference type="Gene3D" id="3.90.226.10">
    <property type="entry name" value="2-enoyl-CoA Hydratase, Chain A, domain 1"/>
    <property type="match status" value="1"/>
</dbReference>
<dbReference type="AlphaFoldDB" id="A0A846XNJ8"/>
<keyword evidence="2" id="KW-0413">Isomerase</keyword>
<dbReference type="Gene3D" id="1.10.12.10">
    <property type="entry name" value="Lyase 2-enoyl-coa Hydratase, Chain A, domain 2"/>
    <property type="match status" value="1"/>
</dbReference>
<dbReference type="PANTHER" id="PTHR43459:SF1">
    <property type="entry name" value="EG:BACN32G11.4 PROTEIN"/>
    <property type="match status" value="1"/>
</dbReference>
<gene>
    <name evidence="2" type="ORF">HGA13_19680</name>
</gene>
<dbReference type="SUPFAM" id="SSF52096">
    <property type="entry name" value="ClpP/crotonase"/>
    <property type="match status" value="1"/>
</dbReference>
<comment type="similarity">
    <text evidence="1">Belongs to the enoyl-CoA hydratase/isomerase family.</text>
</comment>
<reference evidence="2 3" key="1">
    <citation type="submission" date="2020-04" db="EMBL/GenBank/DDBJ databases">
        <title>MicrobeNet Type strains.</title>
        <authorList>
            <person name="Nicholson A.C."/>
        </authorList>
    </citation>
    <scope>NUCLEOTIDE SEQUENCE [LARGE SCALE GENOMIC DNA]</scope>
    <source>
        <strain evidence="2 3">DSM 45078</strain>
    </source>
</reference>
<dbReference type="RefSeq" id="WP_068042516.1">
    <property type="nucleotide sequence ID" value="NZ_JAAXOO010000005.1"/>
</dbReference>
<dbReference type="GO" id="GO:0016853">
    <property type="term" value="F:isomerase activity"/>
    <property type="evidence" value="ECO:0007669"/>
    <property type="project" value="UniProtKB-KW"/>
</dbReference>
<accession>A0A846XNJ8</accession>
<dbReference type="EMBL" id="JAAXOO010000005">
    <property type="protein sequence ID" value="NKY35274.1"/>
    <property type="molecule type" value="Genomic_DNA"/>
</dbReference>
<comment type="caution">
    <text evidence="2">The sequence shown here is derived from an EMBL/GenBank/DDBJ whole genome shotgun (WGS) entry which is preliminary data.</text>
</comment>
<dbReference type="PANTHER" id="PTHR43459">
    <property type="entry name" value="ENOYL-COA HYDRATASE"/>
    <property type="match status" value="1"/>
</dbReference>
<keyword evidence="3" id="KW-1185">Reference proteome</keyword>
<dbReference type="InterPro" id="IPR001753">
    <property type="entry name" value="Enoyl-CoA_hydra/iso"/>
</dbReference>